<feature type="region of interest" description="Disordered" evidence="7">
    <location>
        <begin position="27"/>
        <end position="54"/>
    </location>
</feature>
<keyword evidence="10" id="KW-1185">Reference proteome</keyword>
<dbReference type="Gene3D" id="3.40.190.10">
    <property type="entry name" value="Periplasmic binding protein-like II"/>
    <property type="match status" value="2"/>
</dbReference>
<evidence type="ECO:0000256" key="3">
    <source>
        <dbReference type="ARBA" id="ARBA00023136"/>
    </source>
</evidence>
<proteinExistence type="inferred from homology"/>
<sequence length="294" mass="31993">MLKRKGFILLALLLIVSLVAVACGQGEESAPNEEQNQGETPSEGTEENTNETETQVLKVGATAVPHAEILEEVVAPLLEEQGISLEVTVFQDYILPNKNLFEGDLDANFFQHIPYLTSQNEEHNYGLVEVAGVHIEPMGGYSDRYDSIEDLPDGALILHPDAVSEEGRVLALLESKGLITLAEGVGFYGTVRDIVDNPHNFEFRGVEAATLAQAYVDGDLAIINTNYALQAGLSPAEDSLILEEPDNNPYVNVLAALEANQNDEGIQKLAEALNSPEVRDYILEKYEGNVIPAF</sequence>
<evidence type="ECO:0000313" key="9">
    <source>
        <dbReference type="EMBL" id="MDQ0164439.1"/>
    </source>
</evidence>
<reference evidence="9 10" key="1">
    <citation type="submission" date="2023-07" db="EMBL/GenBank/DDBJ databases">
        <title>Genomic Encyclopedia of Type Strains, Phase IV (KMG-IV): sequencing the most valuable type-strain genomes for metagenomic binning, comparative biology and taxonomic classification.</title>
        <authorList>
            <person name="Goeker M."/>
        </authorList>
    </citation>
    <scope>NUCLEOTIDE SEQUENCE [LARGE SCALE GENOMIC DNA]</scope>
    <source>
        <strain evidence="9 10">DSM 12751</strain>
    </source>
</reference>
<organism evidence="9 10">
    <name type="scientific">Caldalkalibacillus horti</name>
    <dbReference type="NCBI Taxonomy" id="77523"/>
    <lineage>
        <taxon>Bacteria</taxon>
        <taxon>Bacillati</taxon>
        <taxon>Bacillota</taxon>
        <taxon>Bacilli</taxon>
        <taxon>Bacillales</taxon>
        <taxon>Bacillaceae</taxon>
        <taxon>Caldalkalibacillus</taxon>
    </lineage>
</organism>
<feature type="chain" id="PRO_5046903512" description="Lipoprotein" evidence="8">
    <location>
        <begin position="23"/>
        <end position="294"/>
    </location>
</feature>
<dbReference type="Pfam" id="PF03180">
    <property type="entry name" value="Lipoprotein_9"/>
    <property type="match status" value="1"/>
</dbReference>
<protein>
    <recommendedName>
        <fullName evidence="6">Lipoprotein</fullName>
    </recommendedName>
</protein>
<dbReference type="InterPro" id="IPR004872">
    <property type="entry name" value="Lipoprotein_NlpA"/>
</dbReference>
<dbReference type="SUPFAM" id="SSF53850">
    <property type="entry name" value="Periplasmic binding protein-like II"/>
    <property type="match status" value="1"/>
</dbReference>
<dbReference type="Proteomes" id="UP001235840">
    <property type="component" value="Unassembled WGS sequence"/>
</dbReference>
<dbReference type="PIRSF" id="PIRSF002854">
    <property type="entry name" value="MetQ"/>
    <property type="match status" value="1"/>
</dbReference>
<feature type="signal peptide" evidence="8">
    <location>
        <begin position="1"/>
        <end position="22"/>
    </location>
</feature>
<evidence type="ECO:0000256" key="1">
    <source>
        <dbReference type="ARBA" id="ARBA00004635"/>
    </source>
</evidence>
<dbReference type="CDD" id="cd13597">
    <property type="entry name" value="PBP2_lipoprotein_Tp32"/>
    <property type="match status" value="1"/>
</dbReference>
<accession>A0ABT9VTX7</accession>
<dbReference type="EMBL" id="JAUSTY010000001">
    <property type="protein sequence ID" value="MDQ0164439.1"/>
    <property type="molecule type" value="Genomic_DNA"/>
</dbReference>
<evidence type="ECO:0000256" key="7">
    <source>
        <dbReference type="SAM" id="MobiDB-lite"/>
    </source>
</evidence>
<evidence type="ECO:0000256" key="4">
    <source>
        <dbReference type="ARBA" id="ARBA00023139"/>
    </source>
</evidence>
<comment type="similarity">
    <text evidence="6">Belongs to the nlpA lipoprotein family.</text>
</comment>
<name>A0ABT9VTX7_9BACI</name>
<dbReference type="PANTHER" id="PTHR30429">
    <property type="entry name" value="D-METHIONINE-BINDING LIPOPROTEIN METQ"/>
    <property type="match status" value="1"/>
</dbReference>
<dbReference type="PROSITE" id="PS51257">
    <property type="entry name" value="PROKAR_LIPOPROTEIN"/>
    <property type="match status" value="1"/>
</dbReference>
<comment type="subcellular location">
    <subcellularLocation>
        <location evidence="1">Membrane</location>
        <topology evidence="1">Lipid-anchor</topology>
    </subcellularLocation>
</comment>
<keyword evidence="3" id="KW-0472">Membrane</keyword>
<keyword evidence="4" id="KW-0564">Palmitate</keyword>
<dbReference type="RefSeq" id="WP_307390024.1">
    <property type="nucleotide sequence ID" value="NZ_BAAADK010000021.1"/>
</dbReference>
<comment type="caution">
    <text evidence="9">The sequence shown here is derived from an EMBL/GenBank/DDBJ whole genome shotgun (WGS) entry which is preliminary data.</text>
</comment>
<gene>
    <name evidence="9" type="ORF">J2S11_000338</name>
</gene>
<evidence type="ECO:0000256" key="8">
    <source>
        <dbReference type="SAM" id="SignalP"/>
    </source>
</evidence>
<keyword evidence="5 6" id="KW-0449">Lipoprotein</keyword>
<evidence type="ECO:0000256" key="2">
    <source>
        <dbReference type="ARBA" id="ARBA00022729"/>
    </source>
</evidence>
<evidence type="ECO:0000313" key="10">
    <source>
        <dbReference type="Proteomes" id="UP001235840"/>
    </source>
</evidence>
<evidence type="ECO:0000256" key="5">
    <source>
        <dbReference type="ARBA" id="ARBA00023288"/>
    </source>
</evidence>
<keyword evidence="2 8" id="KW-0732">Signal</keyword>
<evidence type="ECO:0000256" key="6">
    <source>
        <dbReference type="PIRNR" id="PIRNR002854"/>
    </source>
</evidence>
<dbReference type="PANTHER" id="PTHR30429:SF0">
    <property type="entry name" value="METHIONINE-BINDING LIPOPROTEIN METQ"/>
    <property type="match status" value="1"/>
</dbReference>